<dbReference type="AlphaFoldDB" id="A0A1M5TJR1"/>
<proteinExistence type="predicted"/>
<reference evidence="1 2" key="1">
    <citation type="submission" date="2016-11" db="EMBL/GenBank/DDBJ databases">
        <authorList>
            <person name="Jaros S."/>
            <person name="Januszkiewicz K."/>
            <person name="Wedrychowicz H."/>
        </authorList>
    </citation>
    <scope>NUCLEOTIDE SEQUENCE [LARGE SCALE GENOMIC DNA]</scope>
    <source>
        <strain evidence="1 2">DSM 9705</strain>
    </source>
</reference>
<sequence length="88" mass="10110">MKIIIGIYQNQDDADELYRRRAADRSVVTETGPFFSKNQALSWMDYLTARIAECEVVAIPDERTDGGPWYGFTIEVEELPLRRQAGVR</sequence>
<dbReference type="OrthoDB" id="5432675at2"/>
<dbReference type="RefSeq" id="WP_073373495.1">
    <property type="nucleotide sequence ID" value="NZ_FQXS01000003.1"/>
</dbReference>
<accession>A0A1M5TJR1</accession>
<organism evidence="1 2">
    <name type="scientific">Desulfofustis glycolicus DSM 9705</name>
    <dbReference type="NCBI Taxonomy" id="1121409"/>
    <lineage>
        <taxon>Bacteria</taxon>
        <taxon>Pseudomonadati</taxon>
        <taxon>Thermodesulfobacteriota</taxon>
        <taxon>Desulfobulbia</taxon>
        <taxon>Desulfobulbales</taxon>
        <taxon>Desulfocapsaceae</taxon>
        <taxon>Desulfofustis</taxon>
    </lineage>
</organism>
<name>A0A1M5TJR1_9BACT</name>
<dbReference type="STRING" id="1121409.SAMN02745124_00756"/>
<evidence type="ECO:0000313" key="1">
    <source>
        <dbReference type="EMBL" id="SHH50900.1"/>
    </source>
</evidence>
<keyword evidence="2" id="KW-1185">Reference proteome</keyword>
<gene>
    <name evidence="1" type="ORF">SAMN02745124_00756</name>
</gene>
<dbReference type="Proteomes" id="UP000184139">
    <property type="component" value="Unassembled WGS sequence"/>
</dbReference>
<protein>
    <submittedName>
        <fullName evidence="1">Uncharacterized protein</fullName>
    </submittedName>
</protein>
<dbReference type="EMBL" id="FQXS01000003">
    <property type="protein sequence ID" value="SHH50900.1"/>
    <property type="molecule type" value="Genomic_DNA"/>
</dbReference>
<evidence type="ECO:0000313" key="2">
    <source>
        <dbReference type="Proteomes" id="UP000184139"/>
    </source>
</evidence>